<dbReference type="EMBL" id="BMEA01000001">
    <property type="protein sequence ID" value="GGB75941.1"/>
    <property type="molecule type" value="Genomic_DNA"/>
</dbReference>
<reference evidence="3" key="1">
    <citation type="journal article" date="2014" name="Int. J. Syst. Evol. Microbiol.">
        <title>Complete genome sequence of Corynebacterium casei LMG S-19264T (=DSM 44701T), isolated from a smear-ripened cheese.</title>
        <authorList>
            <consortium name="US DOE Joint Genome Institute (JGI-PGF)"/>
            <person name="Walter F."/>
            <person name="Albersmeier A."/>
            <person name="Kalinowski J."/>
            <person name="Ruckert C."/>
        </authorList>
    </citation>
    <scope>NUCLEOTIDE SEQUENCE</scope>
    <source>
        <strain evidence="3">CGMCC 1.10749</strain>
    </source>
</reference>
<keyword evidence="2" id="KW-0812">Transmembrane</keyword>
<reference evidence="3" key="2">
    <citation type="submission" date="2020-09" db="EMBL/GenBank/DDBJ databases">
        <authorList>
            <person name="Sun Q."/>
            <person name="Zhou Y."/>
        </authorList>
    </citation>
    <scope>NUCLEOTIDE SEQUENCE</scope>
    <source>
        <strain evidence="3">CGMCC 1.10749</strain>
    </source>
</reference>
<dbReference type="AlphaFoldDB" id="A0A8H9FUZ4"/>
<organism evidence="3 4">
    <name type="scientific">Knoellia flava</name>
    <dbReference type="NCBI Taxonomy" id="913969"/>
    <lineage>
        <taxon>Bacteria</taxon>
        <taxon>Bacillati</taxon>
        <taxon>Actinomycetota</taxon>
        <taxon>Actinomycetes</taxon>
        <taxon>Micrococcales</taxon>
        <taxon>Intrasporangiaceae</taxon>
        <taxon>Knoellia</taxon>
    </lineage>
</organism>
<evidence type="ECO:0000313" key="4">
    <source>
        <dbReference type="Proteomes" id="UP000628079"/>
    </source>
</evidence>
<feature type="transmembrane region" description="Helical" evidence="2">
    <location>
        <begin position="218"/>
        <end position="239"/>
    </location>
</feature>
<feature type="transmembrane region" description="Helical" evidence="2">
    <location>
        <begin position="147"/>
        <end position="167"/>
    </location>
</feature>
<feature type="compositionally biased region" description="Polar residues" evidence="1">
    <location>
        <begin position="421"/>
        <end position="435"/>
    </location>
</feature>
<evidence type="ECO:0000256" key="1">
    <source>
        <dbReference type="SAM" id="MobiDB-lite"/>
    </source>
</evidence>
<comment type="caution">
    <text evidence="3">The sequence shown here is derived from an EMBL/GenBank/DDBJ whole genome shotgun (WGS) entry which is preliminary data.</text>
</comment>
<keyword evidence="2" id="KW-0472">Membrane</keyword>
<proteinExistence type="predicted"/>
<sequence length="882" mass="93192">MVVLLLGGIGTTIGVPAASAAVAPGECATAKALVEQGLPRRAQVVLAGNTPTECADEQASAASAKQLGEVLAATARGHLAKSQAPPAGDDARELAEAEAAATKALTHDKENEDAAAVLRDVKAQGSWTARLRDAWDQFWEDRLAPSVALLATLLAVFAVQLVLARLVALGRGDWTEPRAEPRFWRSLVRVGGTAGMLGGAVMVSVGLAGVSASSSDAWLVPTGRVLAVVAAGVALVAGGASRSRRLIGLTSVSALMGMAIVGALAVDVLWDVLDGSSPWRTPLWIVLSLLTGAVGVWLTAWLLATRLRLDVVVKGEDGSLSTTGVGTVVALLSELGAERTRGIEVPRGADVTALEGAFSTLPDNVVLRTLKGLLVSLGGVTPWTATIEGSATSRSVSIRRNGQAVDSAVIDVAALVPQVADDTTSDPATKTSTVETPKAATPEGGARAAEPDASLRLAAAFILMTLSTKHPKIREGLAGATRWESVGLQYIASADLAKPSDVAQRRAVLASALNRDPGNLSAQLAYRHALDRDSTDRKTLERYRDWLHTFESAEGLTRGLRLRATYTRAVIATNAAFAGGRATGGRAAIEEALDDYRKIANDVAADDPEDHLVEELEDRLQGLDYLVGRRAEKPTPNSPTGMYNVGCALASRRDLEMPSAQADAGKAADDPEAVVWLTRARENPLDRYWYLTDPQLAEFRKRAFFRNAFLPAPNDDFFRVAAVAPVRDLLRAAGIGRPRALAAALPSVVASAAQVDRARAAVLIRLAEVHESLSDYSGTTVLALNEEPARPLRSWAAELLDRFVAHGCTSLTDLGDLGDLGGTDARREFAFLVADDVHASSRPDDELPSEQQGEHWPKNYMKSAVLSRDRLRAALVGWLGTL</sequence>
<accession>A0A8H9FUZ4</accession>
<gene>
    <name evidence="3" type="ORF">GCM10011314_14380</name>
</gene>
<feature type="transmembrane region" description="Helical" evidence="2">
    <location>
        <begin position="282"/>
        <end position="304"/>
    </location>
</feature>
<protein>
    <submittedName>
        <fullName evidence="3">Uncharacterized protein</fullName>
    </submittedName>
</protein>
<dbReference type="RefSeq" id="WP_035949061.1">
    <property type="nucleotide sequence ID" value="NZ_BMEA01000001.1"/>
</dbReference>
<evidence type="ECO:0000313" key="3">
    <source>
        <dbReference type="EMBL" id="GGB75941.1"/>
    </source>
</evidence>
<feature type="region of interest" description="Disordered" evidence="1">
    <location>
        <begin position="420"/>
        <end position="449"/>
    </location>
</feature>
<dbReference type="Proteomes" id="UP000628079">
    <property type="component" value="Unassembled WGS sequence"/>
</dbReference>
<keyword evidence="2" id="KW-1133">Transmembrane helix</keyword>
<evidence type="ECO:0000256" key="2">
    <source>
        <dbReference type="SAM" id="Phobius"/>
    </source>
</evidence>
<feature type="transmembrane region" description="Helical" evidence="2">
    <location>
        <begin position="187"/>
        <end position="212"/>
    </location>
</feature>
<feature type="transmembrane region" description="Helical" evidence="2">
    <location>
        <begin position="246"/>
        <end position="270"/>
    </location>
</feature>
<name>A0A8H9FUZ4_9MICO</name>